<feature type="compositionally biased region" description="Basic and acidic residues" evidence="1">
    <location>
        <begin position="519"/>
        <end position="533"/>
    </location>
</feature>
<dbReference type="PANTHER" id="PTHR35339">
    <property type="entry name" value="LINALOOL DEHYDRATASE_ISOMERASE DOMAIN-CONTAINING PROTEIN"/>
    <property type="match status" value="1"/>
</dbReference>
<feature type="region of interest" description="Disordered" evidence="1">
    <location>
        <begin position="502"/>
        <end position="545"/>
    </location>
</feature>
<sequence length="627" mass="66621">MISPYTGWTREHWAALADRLLLAARAHASPAHARVAFPGPPGGYGPDVDALEGFARTFLAAGFRVAGEDGRDPLGLMEWYAEGLAAGVDPASPERWPRLDEHDQAKVEAASVALVLHLTRPWLWDLLPARVREQVVDWLAPAVGAAYPPINWVWFQIVTEQFLASVGGPYAEEDIEAGLALARTFERADGWYADGPERSYDHYNGWALHLYPLLWSEMAGRDPDPAYLARLERFLDDAVHLVGADGSPLIQGRSLTYRFAAAAPFWAGARAGVGSPGLLRRAASGIVRHFAERGAPDRDGVLTLGWHGPWRGIAQDYSGPGSPYWAAKGLLGLSLPAGHPVWTAVEEPLPVETGDFTRVVRAPGWLVSGTRADGIVRVANHGTDHARPGARLADAPLYARLGYSTATFPLLSGDPLDQSVAVLDEDGRASHRTGFAAGPVSALPSGTLVGSSRWRARWGEQGPGPDHGYSRPGGELRDGPEVEVVSAVRGAWEVRFARLPAERDARTSASDTRTSASDARADDPDARADEPGGRLRLGGWPAPEGGPATRVAGGPGLTEQGVAVAATPLAGRTLVPWCATPGPAEPGRWYTAALLLGEGGSGGEPPVVKDDVITWPDGATDEIPLPA</sequence>
<feature type="compositionally biased region" description="Low complexity" evidence="1">
    <location>
        <begin position="507"/>
        <end position="518"/>
    </location>
</feature>
<feature type="domain" description="DUF2264" evidence="2">
    <location>
        <begin position="9"/>
        <end position="349"/>
    </location>
</feature>
<reference evidence="3 4" key="1">
    <citation type="submission" date="2024-06" db="EMBL/GenBank/DDBJ databases">
        <title>The Natural Products Discovery Center: Release of the First 8490 Sequenced Strains for Exploring Actinobacteria Biosynthetic Diversity.</title>
        <authorList>
            <person name="Kalkreuter E."/>
            <person name="Kautsar S.A."/>
            <person name="Yang D."/>
            <person name="Bader C.D."/>
            <person name="Teijaro C.N."/>
            <person name="Fluegel L."/>
            <person name="Davis C.M."/>
            <person name="Simpson J.R."/>
            <person name="Lauterbach L."/>
            <person name="Steele A.D."/>
            <person name="Gui C."/>
            <person name="Meng S."/>
            <person name="Li G."/>
            <person name="Viehrig K."/>
            <person name="Ye F."/>
            <person name="Su P."/>
            <person name="Kiefer A.F."/>
            <person name="Nichols A."/>
            <person name="Cepeda A.J."/>
            <person name="Yan W."/>
            <person name="Fan B."/>
            <person name="Jiang Y."/>
            <person name="Adhikari A."/>
            <person name="Zheng C.-J."/>
            <person name="Schuster L."/>
            <person name="Cowan T.M."/>
            <person name="Smanski M.J."/>
            <person name="Chevrette M.G."/>
            <person name="De Carvalho L.P.S."/>
            <person name="Shen B."/>
        </authorList>
    </citation>
    <scope>NUCLEOTIDE SEQUENCE [LARGE SCALE GENOMIC DNA]</scope>
    <source>
        <strain evidence="3 4">NPDC049574</strain>
    </source>
</reference>
<protein>
    <submittedName>
        <fullName evidence="3">DUF2264 domain-containing protein</fullName>
    </submittedName>
</protein>
<dbReference type="InterPro" id="IPR049349">
    <property type="entry name" value="DUF2264_N"/>
</dbReference>
<dbReference type="Proteomes" id="UP001552427">
    <property type="component" value="Unassembled WGS sequence"/>
</dbReference>
<dbReference type="PANTHER" id="PTHR35339:SF4">
    <property type="entry name" value="LINALOOL DEHYDRATASE_ISOMERASE DOMAIN-CONTAINING PROTEIN"/>
    <property type="match status" value="1"/>
</dbReference>
<dbReference type="EMBL" id="JBFARM010000009">
    <property type="protein sequence ID" value="MEV4289871.1"/>
    <property type="molecule type" value="Genomic_DNA"/>
</dbReference>
<proteinExistence type="predicted"/>
<organism evidence="3 4">
    <name type="scientific">Nonomuraea bangladeshensis</name>
    <dbReference type="NCBI Taxonomy" id="404385"/>
    <lineage>
        <taxon>Bacteria</taxon>
        <taxon>Bacillati</taxon>
        <taxon>Actinomycetota</taxon>
        <taxon>Actinomycetes</taxon>
        <taxon>Streptosporangiales</taxon>
        <taxon>Streptosporangiaceae</taxon>
        <taxon>Nonomuraea</taxon>
    </lineage>
</organism>
<accession>A0ABV3HBG1</accession>
<dbReference type="InterPro" id="IPR016624">
    <property type="entry name" value="UCP014753"/>
</dbReference>
<feature type="region of interest" description="Disordered" evidence="1">
    <location>
        <begin position="456"/>
        <end position="478"/>
    </location>
</feature>
<comment type="caution">
    <text evidence="3">The sequence shown here is derived from an EMBL/GenBank/DDBJ whole genome shotgun (WGS) entry which is preliminary data.</text>
</comment>
<gene>
    <name evidence="3" type="ORF">AB0K40_30565</name>
</gene>
<name>A0ABV3HBG1_9ACTN</name>
<dbReference type="Pfam" id="PF10022">
    <property type="entry name" value="DUF2264"/>
    <property type="match status" value="1"/>
</dbReference>
<evidence type="ECO:0000256" key="1">
    <source>
        <dbReference type="SAM" id="MobiDB-lite"/>
    </source>
</evidence>
<keyword evidence="4" id="KW-1185">Reference proteome</keyword>
<dbReference type="RefSeq" id="WP_364456416.1">
    <property type="nucleotide sequence ID" value="NZ_JBFARM010000009.1"/>
</dbReference>
<evidence type="ECO:0000313" key="3">
    <source>
        <dbReference type="EMBL" id="MEV4289871.1"/>
    </source>
</evidence>
<evidence type="ECO:0000313" key="4">
    <source>
        <dbReference type="Proteomes" id="UP001552427"/>
    </source>
</evidence>
<evidence type="ECO:0000259" key="2">
    <source>
        <dbReference type="Pfam" id="PF10022"/>
    </source>
</evidence>